<reference evidence="1 2" key="1">
    <citation type="submission" date="2021-01" db="EMBL/GenBank/DDBJ databases">
        <title>Genomic Encyclopedia of Type Strains, Phase IV (KMG-IV): sequencing the most valuable type-strain genomes for metagenomic binning, comparative biology and taxonomic classification.</title>
        <authorList>
            <person name="Goeker M."/>
        </authorList>
    </citation>
    <scope>NUCLEOTIDE SEQUENCE [LARGE SCALE GENOMIC DNA]</scope>
    <source>
        <strain evidence="1 2">DSM 105482</strain>
    </source>
</reference>
<organism evidence="1 2">
    <name type="scientific">Peribacillus deserti</name>
    <dbReference type="NCBI Taxonomy" id="673318"/>
    <lineage>
        <taxon>Bacteria</taxon>
        <taxon>Bacillati</taxon>
        <taxon>Bacillota</taxon>
        <taxon>Bacilli</taxon>
        <taxon>Bacillales</taxon>
        <taxon>Bacillaceae</taxon>
        <taxon>Peribacillus</taxon>
    </lineage>
</organism>
<name>A0ABS2QER8_9BACI</name>
<dbReference type="Proteomes" id="UP000823486">
    <property type="component" value="Unassembled WGS sequence"/>
</dbReference>
<dbReference type="EMBL" id="JAFBFI010000003">
    <property type="protein sequence ID" value="MBM7691637.1"/>
    <property type="molecule type" value="Genomic_DNA"/>
</dbReference>
<protein>
    <submittedName>
        <fullName evidence="1">Uncharacterized protein</fullName>
    </submittedName>
</protein>
<gene>
    <name evidence="1" type="ORF">JOC77_001044</name>
</gene>
<evidence type="ECO:0000313" key="1">
    <source>
        <dbReference type="EMBL" id="MBM7691637.1"/>
    </source>
</evidence>
<comment type="caution">
    <text evidence="1">The sequence shown here is derived from an EMBL/GenBank/DDBJ whole genome shotgun (WGS) entry which is preliminary data.</text>
</comment>
<sequence length="101" mass="11788">MNKKKCLSCHESKDMVHFTNKLNICNVCKDRFMNKKTTVNKKVTTVKRTGKLTYKDTIIDNVSECRQIPFSKKSMEKKGFCFFFSCIFGCSFKEAILHIDE</sequence>
<evidence type="ECO:0000313" key="2">
    <source>
        <dbReference type="Proteomes" id="UP000823486"/>
    </source>
</evidence>
<keyword evidence="2" id="KW-1185">Reference proteome</keyword>
<accession>A0ABS2QER8</accession>
<proteinExistence type="predicted"/>
<dbReference type="RefSeq" id="WP_204539527.1">
    <property type="nucleotide sequence ID" value="NZ_JAFBFI010000003.1"/>
</dbReference>